<gene>
    <name evidence="6" type="ORF">L0665_09125</name>
</gene>
<dbReference type="InterPro" id="IPR011761">
    <property type="entry name" value="ATP-grasp"/>
</dbReference>
<keyword evidence="1" id="KW-0436">Ligase</keyword>
<comment type="caution">
    <text evidence="6">The sequence shown here is derived from an EMBL/GenBank/DDBJ whole genome shotgun (WGS) entry which is preliminary data.</text>
</comment>
<dbReference type="GO" id="GO:0005524">
    <property type="term" value="F:ATP binding"/>
    <property type="evidence" value="ECO:0007669"/>
    <property type="project" value="UniProtKB-UniRule"/>
</dbReference>
<keyword evidence="3 4" id="KW-0067">ATP-binding</keyword>
<dbReference type="PANTHER" id="PTHR43585">
    <property type="entry name" value="FUMIPYRROLE BIOSYNTHESIS PROTEIN C"/>
    <property type="match status" value="1"/>
</dbReference>
<dbReference type="PANTHER" id="PTHR43585:SF2">
    <property type="entry name" value="ATP-GRASP ENZYME FSQD"/>
    <property type="match status" value="1"/>
</dbReference>
<sequence>MIILDEPYVSRYLRETIISAGLPVLINEMSETQDFPDETMLMDDAASIALMKDDPDQKLYSNSEHALQWIADNLVFTGLPETIRQFKDKVAFRRLLLPLFPDFFFREVAAEDLENLDIRCIPKPFIIKPAVGFFSAGVHMVTSDAEWEKVLLSLREEINVHSSLFPPQVYNSATWIIEEYIQGTELAVDACFTADGEPVVLNILSHMFSSDADVDDKVYLTSKAIIREYLSPVMNLLRQIQALTGIRNFPLHIEVRVDEDGHVVPIEVNPMRFAGWCTTDIAAYAYGINVYRAYFEENAPDWETLLADDNGDVYALFVVKPPEDMPPKTIVGFDYDGFTASFAHPLEMRPVDFDLYPVFGFFFVKMEDGDMREAEAFLQADLREFIRIR</sequence>
<evidence type="ECO:0000256" key="4">
    <source>
        <dbReference type="PROSITE-ProRule" id="PRU00409"/>
    </source>
</evidence>
<organism evidence="6 7">
    <name type="scientific">Methanogenium marinum</name>
    <dbReference type="NCBI Taxonomy" id="348610"/>
    <lineage>
        <taxon>Archaea</taxon>
        <taxon>Methanobacteriati</taxon>
        <taxon>Methanobacteriota</taxon>
        <taxon>Stenosarchaea group</taxon>
        <taxon>Methanomicrobia</taxon>
        <taxon>Methanomicrobiales</taxon>
        <taxon>Methanomicrobiaceae</taxon>
        <taxon>Methanogenium</taxon>
    </lineage>
</organism>
<evidence type="ECO:0000259" key="5">
    <source>
        <dbReference type="PROSITE" id="PS50975"/>
    </source>
</evidence>
<keyword evidence="7" id="KW-1185">Reference proteome</keyword>
<name>A0A9Q4KV49_9EURY</name>
<dbReference type="GO" id="GO:0046872">
    <property type="term" value="F:metal ion binding"/>
    <property type="evidence" value="ECO:0007669"/>
    <property type="project" value="InterPro"/>
</dbReference>
<dbReference type="InterPro" id="IPR052032">
    <property type="entry name" value="ATP-dep_AA_Ligase"/>
</dbReference>
<reference evidence="6" key="1">
    <citation type="submission" date="2022-01" db="EMBL/GenBank/DDBJ databases">
        <title>Draft genome of Methanogenium marinum DSM 15558.</title>
        <authorList>
            <person name="Chen S.-C."/>
            <person name="You Y.-T."/>
        </authorList>
    </citation>
    <scope>NUCLEOTIDE SEQUENCE</scope>
    <source>
        <strain evidence="6">DSM 15558</strain>
    </source>
</reference>
<evidence type="ECO:0000256" key="1">
    <source>
        <dbReference type="ARBA" id="ARBA00022598"/>
    </source>
</evidence>
<proteinExistence type="predicted"/>
<evidence type="ECO:0000256" key="2">
    <source>
        <dbReference type="ARBA" id="ARBA00022741"/>
    </source>
</evidence>
<evidence type="ECO:0000256" key="3">
    <source>
        <dbReference type="ARBA" id="ARBA00022840"/>
    </source>
</evidence>
<dbReference type="RefSeq" id="WP_274925380.1">
    <property type="nucleotide sequence ID" value="NZ_JAKELO010000002.1"/>
</dbReference>
<evidence type="ECO:0000313" key="6">
    <source>
        <dbReference type="EMBL" id="MDE4908767.1"/>
    </source>
</evidence>
<dbReference type="SUPFAM" id="SSF56059">
    <property type="entry name" value="Glutathione synthetase ATP-binding domain-like"/>
    <property type="match status" value="1"/>
</dbReference>
<feature type="domain" description="ATP-grasp" evidence="5">
    <location>
        <begin position="89"/>
        <end position="299"/>
    </location>
</feature>
<accession>A0A9Q4KV49</accession>
<dbReference type="PROSITE" id="PS50975">
    <property type="entry name" value="ATP_GRASP"/>
    <property type="match status" value="1"/>
</dbReference>
<dbReference type="GO" id="GO:0016874">
    <property type="term" value="F:ligase activity"/>
    <property type="evidence" value="ECO:0007669"/>
    <property type="project" value="UniProtKB-KW"/>
</dbReference>
<dbReference type="Pfam" id="PF13535">
    <property type="entry name" value="ATP-grasp_4"/>
    <property type="match status" value="1"/>
</dbReference>
<dbReference type="Gene3D" id="3.30.470.20">
    <property type="entry name" value="ATP-grasp fold, B domain"/>
    <property type="match status" value="1"/>
</dbReference>
<evidence type="ECO:0000313" key="7">
    <source>
        <dbReference type="Proteomes" id="UP001143747"/>
    </source>
</evidence>
<protein>
    <submittedName>
        <fullName evidence="6">ATP-grasp domain-containing protein</fullName>
    </submittedName>
</protein>
<dbReference type="AlphaFoldDB" id="A0A9Q4KV49"/>
<dbReference type="Proteomes" id="UP001143747">
    <property type="component" value="Unassembled WGS sequence"/>
</dbReference>
<dbReference type="EMBL" id="JAKELO010000002">
    <property type="protein sequence ID" value="MDE4908767.1"/>
    <property type="molecule type" value="Genomic_DNA"/>
</dbReference>
<keyword evidence="2 4" id="KW-0547">Nucleotide-binding</keyword>